<dbReference type="Proteomes" id="UP000319296">
    <property type="component" value="Unassembled WGS sequence"/>
</dbReference>
<name>A0A519BLM3_9DELT</name>
<protein>
    <submittedName>
        <fullName evidence="1">DUF2191 domain-containing protein</fullName>
    </submittedName>
</protein>
<evidence type="ECO:0000313" key="2">
    <source>
        <dbReference type="Proteomes" id="UP000319296"/>
    </source>
</evidence>
<reference evidence="1 2" key="1">
    <citation type="journal article" date="2019" name="ISME J.">
        <title>Insights into ecological role of a new deltaproteobacterial order Candidatus Acidulodesulfobacterales by metagenomics and metatranscriptomics.</title>
        <authorList>
            <person name="Tan S."/>
            <person name="Liu J."/>
            <person name="Fang Y."/>
            <person name="Hedlund B.P."/>
            <person name="Lian Z.H."/>
            <person name="Huang L.Y."/>
            <person name="Li J.T."/>
            <person name="Huang L.N."/>
            <person name="Li W.J."/>
            <person name="Jiang H.C."/>
            <person name="Dong H.L."/>
            <person name="Shu W.S."/>
        </authorList>
    </citation>
    <scope>NUCLEOTIDE SEQUENCE [LARGE SCALE GENOMIC DNA]</scope>
    <source>
        <strain evidence="1">AP1</strain>
    </source>
</reference>
<accession>A0A519BLM3</accession>
<dbReference type="Pfam" id="PF09957">
    <property type="entry name" value="VapB_antitoxin"/>
    <property type="match status" value="1"/>
</dbReference>
<sequence>MRTTLNIPEDLINEVQKISGEKSKTKAIVKTMREYIKQKQKLELLSLKGKINIDYDWEKEEELELNSQFNRGKFFEK</sequence>
<dbReference type="InterPro" id="IPR019239">
    <property type="entry name" value="VapB_antitoxin"/>
</dbReference>
<evidence type="ECO:0000313" key="1">
    <source>
        <dbReference type="EMBL" id="RZD18165.1"/>
    </source>
</evidence>
<organism evidence="1 2">
    <name type="scientific">Candidatus Acididesulfobacter diazotrophicus</name>
    <dbReference type="NCBI Taxonomy" id="2597226"/>
    <lineage>
        <taxon>Bacteria</taxon>
        <taxon>Deltaproteobacteria</taxon>
        <taxon>Candidatus Acidulodesulfobacterales</taxon>
        <taxon>Candidatus Acididesulfobacter</taxon>
    </lineage>
</organism>
<comment type="caution">
    <text evidence="1">The sequence shown here is derived from an EMBL/GenBank/DDBJ whole genome shotgun (WGS) entry which is preliminary data.</text>
</comment>
<dbReference type="EMBL" id="SGBB01000013">
    <property type="protein sequence ID" value="RZD18165.1"/>
    <property type="molecule type" value="Genomic_DNA"/>
</dbReference>
<proteinExistence type="predicted"/>
<gene>
    <name evidence="1" type="ORF">EVG15_07490</name>
</gene>
<dbReference type="AlphaFoldDB" id="A0A519BLM3"/>